<reference evidence="8" key="1">
    <citation type="journal article" date="2013" name="Genome Announc.">
        <title>Draft genome sequence of the ascomycete Phaeoacremonium aleophilum strain UCR-PA7, a causal agent of the esca disease complex in grapevines.</title>
        <authorList>
            <person name="Blanco-Ulate B."/>
            <person name="Rolshausen P."/>
            <person name="Cantu D."/>
        </authorList>
    </citation>
    <scope>NUCLEOTIDE SEQUENCE [LARGE SCALE GENOMIC DNA]</scope>
    <source>
        <strain evidence="8">UCR-PA7</strain>
    </source>
</reference>
<dbReference type="PANTHER" id="PTHR10924">
    <property type="entry name" value="MAJOR FACILITATOR SUPERFAMILY PROTEIN-RELATED"/>
    <property type="match status" value="1"/>
</dbReference>
<dbReference type="SUPFAM" id="SSF103473">
    <property type="entry name" value="MFS general substrate transporter"/>
    <property type="match status" value="1"/>
</dbReference>
<accession>R8BKY5</accession>
<dbReference type="EMBL" id="KB933129">
    <property type="protein sequence ID" value="EON99862.1"/>
    <property type="molecule type" value="Genomic_DNA"/>
</dbReference>
<evidence type="ECO:0000256" key="3">
    <source>
        <dbReference type="ARBA" id="ARBA00022989"/>
    </source>
</evidence>
<sequence>MAAAEHTDGDDLAQRRSNEQHQDQHQQYGYDRPPMGSSSSDRGGDDLSWKKGGHVRLGSTDPALSPTKSDDTTTIMMKPDSVRDVELDDRTGAGARTRSADDYPHFGVDALIHEGRPRADGTGVTYKVYKRRWFGLVQLTLLNIIVSWDWLTFAPVASSSAEYFNTSESIVNWLSTAFMFSFCAATPVVIYVLHWGPRPSIVTAAVLVLIGNWVRYGGTRGGTNGTYGVVMFGQILTGLAQPFVLAAPTRYSDLWFTNRGRVAATALMSLANPFGAALGQLIVPFWVTKASEVPNGVLYVSIISSICAIPSFFIPAKPPTPAAPSSETPKMSLHASVKVLTGSLEFWLIFIPFAVYVGFFNSITSLLNQFMEPYGFNDTDSGIAGALLIVVGLVASAITSPILDRTKAFLLAIKIAVPIIAITYLIFIWMPGTRDIAGPYVVLSILGAASFALVPVAVEYLVELTHPVSPEVTSTLGWGGGQLLGGIFIVVSDALRSGEDANPPKNMHKALIFQAVVALAIMPLPMFLGLFGRKDKVRLRRVRSDDLVLGPGAAAAA</sequence>
<evidence type="ECO:0000256" key="5">
    <source>
        <dbReference type="SAM" id="MobiDB-lite"/>
    </source>
</evidence>
<dbReference type="InterPro" id="IPR036259">
    <property type="entry name" value="MFS_trans_sf"/>
</dbReference>
<feature type="transmembrane region" description="Helical" evidence="6">
    <location>
        <begin position="337"/>
        <end position="363"/>
    </location>
</feature>
<feature type="transmembrane region" description="Helical" evidence="6">
    <location>
        <begin position="436"/>
        <end position="462"/>
    </location>
</feature>
<evidence type="ECO:0000256" key="1">
    <source>
        <dbReference type="ARBA" id="ARBA00004141"/>
    </source>
</evidence>
<dbReference type="GeneID" id="19325138"/>
<dbReference type="PANTHER" id="PTHR10924:SF6">
    <property type="entry name" value="SOLUTE CARRIER FAMILY 49 MEMBER A3"/>
    <property type="match status" value="1"/>
</dbReference>
<feature type="transmembrane region" description="Helical" evidence="6">
    <location>
        <begin position="171"/>
        <end position="193"/>
    </location>
</feature>
<feature type="transmembrane region" description="Helical" evidence="6">
    <location>
        <begin position="133"/>
        <end position="151"/>
    </location>
</feature>
<dbReference type="InterPro" id="IPR011701">
    <property type="entry name" value="MFS"/>
</dbReference>
<dbReference type="KEGG" id="tmn:UCRPA7_4665"/>
<dbReference type="InterPro" id="IPR049680">
    <property type="entry name" value="FLVCR1-2_SLC49-like"/>
</dbReference>
<dbReference type="GO" id="GO:0016020">
    <property type="term" value="C:membrane"/>
    <property type="evidence" value="ECO:0007669"/>
    <property type="project" value="UniProtKB-SubCell"/>
</dbReference>
<feature type="region of interest" description="Disordered" evidence="5">
    <location>
        <begin position="1"/>
        <end position="83"/>
    </location>
</feature>
<evidence type="ECO:0000313" key="8">
    <source>
        <dbReference type="Proteomes" id="UP000014074"/>
    </source>
</evidence>
<dbReference type="HOGENOM" id="CLU_023132_2_1_1"/>
<protein>
    <submittedName>
        <fullName evidence="7">Putative major facilitator superfamily transporter protein</fullName>
    </submittedName>
</protein>
<gene>
    <name evidence="7" type="ORF">UCRPA7_4665</name>
</gene>
<dbReference type="RefSeq" id="XP_007915407.1">
    <property type="nucleotide sequence ID" value="XM_007917216.1"/>
</dbReference>
<dbReference type="eggNOG" id="KOG2563">
    <property type="taxonomic scope" value="Eukaryota"/>
</dbReference>
<proteinExistence type="predicted"/>
<feature type="compositionally biased region" description="Low complexity" evidence="5">
    <location>
        <begin position="25"/>
        <end position="41"/>
    </location>
</feature>
<keyword evidence="2 6" id="KW-0812">Transmembrane</keyword>
<feature type="transmembrane region" description="Helical" evidence="6">
    <location>
        <begin position="298"/>
        <end position="316"/>
    </location>
</feature>
<organism evidence="7 8">
    <name type="scientific">Phaeoacremonium minimum (strain UCR-PA7)</name>
    <name type="common">Esca disease fungus</name>
    <name type="synonym">Togninia minima</name>
    <dbReference type="NCBI Taxonomy" id="1286976"/>
    <lineage>
        <taxon>Eukaryota</taxon>
        <taxon>Fungi</taxon>
        <taxon>Dikarya</taxon>
        <taxon>Ascomycota</taxon>
        <taxon>Pezizomycotina</taxon>
        <taxon>Sordariomycetes</taxon>
        <taxon>Sordariomycetidae</taxon>
        <taxon>Togniniales</taxon>
        <taxon>Togniniaceae</taxon>
        <taxon>Phaeoacremonium</taxon>
    </lineage>
</organism>
<dbReference type="Gene3D" id="1.20.1250.20">
    <property type="entry name" value="MFS general substrate transporter like domains"/>
    <property type="match status" value="2"/>
</dbReference>
<keyword evidence="3 6" id="KW-1133">Transmembrane helix</keyword>
<dbReference type="OrthoDB" id="422206at2759"/>
<keyword evidence="4 6" id="KW-0472">Membrane</keyword>
<feature type="transmembrane region" description="Helical" evidence="6">
    <location>
        <begin position="383"/>
        <end position="403"/>
    </location>
</feature>
<feature type="transmembrane region" description="Helical" evidence="6">
    <location>
        <begin position="410"/>
        <end position="430"/>
    </location>
</feature>
<name>R8BKY5_PHAM7</name>
<evidence type="ECO:0000256" key="6">
    <source>
        <dbReference type="SAM" id="Phobius"/>
    </source>
</evidence>
<dbReference type="AlphaFoldDB" id="R8BKY5"/>
<evidence type="ECO:0000313" key="7">
    <source>
        <dbReference type="EMBL" id="EON99862.1"/>
    </source>
</evidence>
<dbReference type="Pfam" id="PF07690">
    <property type="entry name" value="MFS_1"/>
    <property type="match status" value="1"/>
</dbReference>
<feature type="compositionally biased region" description="Basic and acidic residues" evidence="5">
    <location>
        <begin position="1"/>
        <end position="24"/>
    </location>
</feature>
<dbReference type="Proteomes" id="UP000014074">
    <property type="component" value="Unassembled WGS sequence"/>
</dbReference>
<evidence type="ECO:0000256" key="2">
    <source>
        <dbReference type="ARBA" id="ARBA00022692"/>
    </source>
</evidence>
<feature type="transmembrane region" description="Helical" evidence="6">
    <location>
        <begin position="266"/>
        <end position="286"/>
    </location>
</feature>
<keyword evidence="8" id="KW-1185">Reference proteome</keyword>
<evidence type="ECO:0000256" key="4">
    <source>
        <dbReference type="ARBA" id="ARBA00023136"/>
    </source>
</evidence>
<comment type="subcellular location">
    <subcellularLocation>
        <location evidence="1">Membrane</location>
        <topology evidence="1">Multi-pass membrane protein</topology>
    </subcellularLocation>
</comment>
<feature type="transmembrane region" description="Helical" evidence="6">
    <location>
        <begin position="224"/>
        <end position="245"/>
    </location>
</feature>
<feature type="transmembrane region" description="Helical" evidence="6">
    <location>
        <begin position="511"/>
        <end position="531"/>
    </location>
</feature>
<dbReference type="GO" id="GO:0022857">
    <property type="term" value="F:transmembrane transporter activity"/>
    <property type="evidence" value="ECO:0007669"/>
    <property type="project" value="InterPro"/>
</dbReference>